<evidence type="ECO:0000313" key="1">
    <source>
        <dbReference type="EMBL" id="GGX71964.1"/>
    </source>
</evidence>
<dbReference type="Proteomes" id="UP000659223">
    <property type="component" value="Unassembled WGS sequence"/>
</dbReference>
<name>A0ABQ2Y7C3_9ACTN</name>
<reference evidence="2" key="1">
    <citation type="journal article" date="2019" name="Int. J. Syst. Evol. Microbiol.">
        <title>The Global Catalogue of Microorganisms (GCM) 10K type strain sequencing project: providing services to taxonomists for standard genome sequencing and annotation.</title>
        <authorList>
            <consortium name="The Broad Institute Genomics Platform"/>
            <consortium name="The Broad Institute Genome Sequencing Center for Infectious Disease"/>
            <person name="Wu L."/>
            <person name="Ma J."/>
        </authorList>
    </citation>
    <scope>NUCLEOTIDE SEQUENCE [LARGE SCALE GENOMIC DNA]</scope>
    <source>
        <strain evidence="2">JCM 4586</strain>
    </source>
</reference>
<dbReference type="RefSeq" id="WP_190020906.1">
    <property type="nucleotide sequence ID" value="NZ_BMUT01000002.1"/>
</dbReference>
<sequence length="121" mass="13257">MTYRVGAFVVDTREDRVAQVIGHRGSRVQVRTPGGGLEWEVSTSALRLAMGQEREAFRALANSDGTHWSGCGRCSELDGAWRAASAAGERTNEAVDALSRFRNHWRLDHAVSAADDKDRDG</sequence>
<organism evidence="1 2">
    <name type="scientific">Streptomyces hiroshimensis</name>
    <dbReference type="NCBI Taxonomy" id="66424"/>
    <lineage>
        <taxon>Bacteria</taxon>
        <taxon>Bacillati</taxon>
        <taxon>Actinomycetota</taxon>
        <taxon>Actinomycetes</taxon>
        <taxon>Kitasatosporales</taxon>
        <taxon>Streptomycetaceae</taxon>
        <taxon>Streptomyces</taxon>
    </lineage>
</organism>
<gene>
    <name evidence="1" type="ORF">GCM10010324_16470</name>
</gene>
<keyword evidence="2" id="KW-1185">Reference proteome</keyword>
<evidence type="ECO:0000313" key="2">
    <source>
        <dbReference type="Proteomes" id="UP000659223"/>
    </source>
</evidence>
<accession>A0ABQ2Y7C3</accession>
<proteinExistence type="predicted"/>
<dbReference type="EMBL" id="BMUT01000002">
    <property type="protein sequence ID" value="GGX71964.1"/>
    <property type="molecule type" value="Genomic_DNA"/>
</dbReference>
<comment type="caution">
    <text evidence="1">The sequence shown here is derived from an EMBL/GenBank/DDBJ whole genome shotgun (WGS) entry which is preliminary data.</text>
</comment>
<protein>
    <submittedName>
        <fullName evidence="1">Uncharacterized protein</fullName>
    </submittedName>
</protein>